<dbReference type="AlphaFoldDB" id="A0A2N5SZE2"/>
<evidence type="ECO:0000313" key="4">
    <source>
        <dbReference type="Proteomes" id="UP000235388"/>
    </source>
</evidence>
<feature type="compositionally biased region" description="Polar residues" evidence="1">
    <location>
        <begin position="179"/>
        <end position="197"/>
    </location>
</feature>
<feature type="region of interest" description="Disordered" evidence="1">
    <location>
        <begin position="30"/>
        <end position="58"/>
    </location>
</feature>
<dbReference type="EMBL" id="PGCI01000238">
    <property type="protein sequence ID" value="PLW32646.1"/>
    <property type="molecule type" value="Genomic_DNA"/>
</dbReference>
<gene>
    <name evidence="2" type="ORF">PCANC_09202</name>
    <name evidence="3" type="ORF">PCASD_13352</name>
</gene>
<proteinExistence type="predicted"/>
<dbReference type="EMBL" id="PGCJ01000828">
    <property type="protein sequence ID" value="PLW18588.1"/>
    <property type="molecule type" value="Genomic_DNA"/>
</dbReference>
<feature type="compositionally biased region" description="Basic residues" evidence="1">
    <location>
        <begin position="168"/>
        <end position="178"/>
    </location>
</feature>
<sequence>MVHHQASRSGNQRSLMKNARSFFVNLISHSQHASDTKEDEPQYQTPQDEPQPEEAAVETISHLPPDYEIAMQTTSHLLNLTNAPDDLQERLACSATERRRSILFDSTNNINSTPSSYVSSPLTPNRPTFLLPTSHHREETERMQVTDERRTLRPSSSRQSCNSNNSRSSKRPSTRKFTKASSVSSLNSHRNANNPRSVSRRDRELIAAKKSLPILTKFDKSSSTYQNVPPF</sequence>
<dbReference type="OrthoDB" id="2503976at2759"/>
<evidence type="ECO:0000313" key="2">
    <source>
        <dbReference type="EMBL" id="PLW18588.1"/>
    </source>
</evidence>
<protein>
    <submittedName>
        <fullName evidence="2">Uncharacterized protein</fullName>
    </submittedName>
</protein>
<feature type="region of interest" description="Disordered" evidence="1">
    <location>
        <begin position="105"/>
        <end position="203"/>
    </location>
</feature>
<evidence type="ECO:0000313" key="5">
    <source>
        <dbReference type="Proteomes" id="UP000235392"/>
    </source>
</evidence>
<feature type="compositionally biased region" description="Basic and acidic residues" evidence="1">
    <location>
        <begin position="135"/>
        <end position="151"/>
    </location>
</feature>
<accession>A0A2N5SZE2</accession>
<feature type="compositionally biased region" description="Low complexity" evidence="1">
    <location>
        <begin position="153"/>
        <end position="167"/>
    </location>
</feature>
<organism evidence="2 4">
    <name type="scientific">Puccinia coronata f. sp. avenae</name>
    <dbReference type="NCBI Taxonomy" id="200324"/>
    <lineage>
        <taxon>Eukaryota</taxon>
        <taxon>Fungi</taxon>
        <taxon>Dikarya</taxon>
        <taxon>Basidiomycota</taxon>
        <taxon>Pucciniomycotina</taxon>
        <taxon>Pucciniomycetes</taxon>
        <taxon>Pucciniales</taxon>
        <taxon>Pucciniaceae</taxon>
        <taxon>Puccinia</taxon>
    </lineage>
</organism>
<dbReference type="Proteomes" id="UP000235392">
    <property type="component" value="Unassembled WGS sequence"/>
</dbReference>
<feature type="compositionally biased region" description="Polar residues" evidence="1">
    <location>
        <begin position="105"/>
        <end position="126"/>
    </location>
</feature>
<name>A0A2N5SZE2_9BASI</name>
<keyword evidence="4" id="KW-1185">Reference proteome</keyword>
<dbReference type="Proteomes" id="UP000235388">
    <property type="component" value="Unassembled WGS sequence"/>
</dbReference>
<comment type="caution">
    <text evidence="2">The sequence shown here is derived from an EMBL/GenBank/DDBJ whole genome shotgun (WGS) entry which is preliminary data.</text>
</comment>
<evidence type="ECO:0000313" key="3">
    <source>
        <dbReference type="EMBL" id="PLW32646.1"/>
    </source>
</evidence>
<evidence type="ECO:0000256" key="1">
    <source>
        <dbReference type="SAM" id="MobiDB-lite"/>
    </source>
</evidence>
<reference evidence="4 5" key="1">
    <citation type="submission" date="2017-11" db="EMBL/GenBank/DDBJ databases">
        <title>De novo assembly and phasing of dikaryotic genomes from two isolates of Puccinia coronata f. sp. avenae, the causal agent of oat crown rust.</title>
        <authorList>
            <person name="Miller M.E."/>
            <person name="Zhang Y."/>
            <person name="Omidvar V."/>
            <person name="Sperschneider J."/>
            <person name="Schwessinger B."/>
            <person name="Raley C."/>
            <person name="Palmer J.M."/>
            <person name="Garnica D."/>
            <person name="Upadhyaya N."/>
            <person name="Rathjen J."/>
            <person name="Taylor J.M."/>
            <person name="Park R.F."/>
            <person name="Dodds P.N."/>
            <person name="Hirsch C.D."/>
            <person name="Kianian S.F."/>
            <person name="Figueroa M."/>
        </authorList>
    </citation>
    <scope>NUCLEOTIDE SEQUENCE [LARGE SCALE GENOMIC DNA]</scope>
    <source>
        <strain evidence="2">12NC29</strain>
        <strain evidence="3">12SD80</strain>
    </source>
</reference>